<sequence length="376" mass="43041">MHDLPLELHEQILLRLDVKALLRFKCVCSCWNDLISSSRFAERQLELSIADHEEKHHRILQTFPLATVEINECGGHRISKRIPLPPQFSSHYLRILGSCDGLICLLSFSAPSLFFNSKDILIWNPSTKELLTIPSPFGLVDPEFCWFGRDSNIIGAYKLVIGLRTQIYSSEDLPIIRILYSCGGGIYKWRGIETKFGSEIRSFSDSRGTHLNEIVHWPSSSSWFSHVVVTFDLSQEKFGTIPVPNMLHRNNGFTIGVFEKCLCAIFYFRPHKRCWWDRFEVWMMKEYGVKESWTMSMTLEGLEAFSIRPLAFLKNGDLIADVDDNTHVKTYVRYSFKGKAAEVLKKHNGENSDAVTYVESLISPKAQVICGELGFT</sequence>
<dbReference type="InterPro" id="IPR050796">
    <property type="entry name" value="SCF_F-box_component"/>
</dbReference>
<dbReference type="InterPro" id="IPR036047">
    <property type="entry name" value="F-box-like_dom_sf"/>
</dbReference>
<dbReference type="OrthoDB" id="591557at2759"/>
<dbReference type="Proteomes" id="UP001652660">
    <property type="component" value="Chromosome 3c"/>
</dbReference>
<dbReference type="AlphaFoldDB" id="A0A6P6WSB4"/>
<dbReference type="SMART" id="SM00256">
    <property type="entry name" value="FBOX"/>
    <property type="match status" value="1"/>
</dbReference>
<dbReference type="PROSITE" id="PS50181">
    <property type="entry name" value="FBOX"/>
    <property type="match status" value="1"/>
</dbReference>
<dbReference type="SUPFAM" id="SSF81383">
    <property type="entry name" value="F-box domain"/>
    <property type="match status" value="1"/>
</dbReference>
<dbReference type="GeneID" id="113735502"/>
<dbReference type="Pfam" id="PF00646">
    <property type="entry name" value="F-box"/>
    <property type="match status" value="1"/>
</dbReference>
<dbReference type="CDD" id="cd22157">
    <property type="entry name" value="F-box_AtFBW1-like"/>
    <property type="match status" value="1"/>
</dbReference>
<organism evidence="2 3">
    <name type="scientific">Coffea arabica</name>
    <name type="common">Arabian coffee</name>
    <dbReference type="NCBI Taxonomy" id="13443"/>
    <lineage>
        <taxon>Eukaryota</taxon>
        <taxon>Viridiplantae</taxon>
        <taxon>Streptophyta</taxon>
        <taxon>Embryophyta</taxon>
        <taxon>Tracheophyta</taxon>
        <taxon>Spermatophyta</taxon>
        <taxon>Magnoliopsida</taxon>
        <taxon>eudicotyledons</taxon>
        <taxon>Gunneridae</taxon>
        <taxon>Pentapetalae</taxon>
        <taxon>asterids</taxon>
        <taxon>lamiids</taxon>
        <taxon>Gentianales</taxon>
        <taxon>Rubiaceae</taxon>
        <taxon>Ixoroideae</taxon>
        <taxon>Gardenieae complex</taxon>
        <taxon>Bertiereae - Coffeeae clade</taxon>
        <taxon>Coffeeae</taxon>
        <taxon>Coffea</taxon>
    </lineage>
</organism>
<name>A0A6P6WSB4_COFAR</name>
<keyword evidence="2" id="KW-1185">Reference proteome</keyword>
<evidence type="ECO:0000313" key="2">
    <source>
        <dbReference type="Proteomes" id="UP001652660"/>
    </source>
</evidence>
<accession>A0A6P6WSB4</accession>
<evidence type="ECO:0000259" key="1">
    <source>
        <dbReference type="PROSITE" id="PS50181"/>
    </source>
</evidence>
<dbReference type="InterPro" id="IPR017451">
    <property type="entry name" value="F-box-assoc_interact_dom"/>
</dbReference>
<dbReference type="Gene3D" id="1.20.1280.50">
    <property type="match status" value="1"/>
</dbReference>
<dbReference type="Pfam" id="PF08268">
    <property type="entry name" value="FBA_3"/>
    <property type="match status" value="1"/>
</dbReference>
<feature type="domain" description="F-box" evidence="1">
    <location>
        <begin position="1"/>
        <end position="44"/>
    </location>
</feature>
<dbReference type="NCBIfam" id="TIGR01640">
    <property type="entry name" value="F_box_assoc_1"/>
    <property type="match status" value="1"/>
</dbReference>
<dbReference type="PANTHER" id="PTHR31672">
    <property type="entry name" value="BNACNNG10540D PROTEIN"/>
    <property type="match status" value="1"/>
</dbReference>
<dbReference type="InterPro" id="IPR013187">
    <property type="entry name" value="F-box-assoc_dom_typ3"/>
</dbReference>
<proteinExistence type="predicted"/>
<dbReference type="RefSeq" id="XP_027118304.1">
    <property type="nucleotide sequence ID" value="XM_027262503.1"/>
</dbReference>
<dbReference type="PANTHER" id="PTHR31672:SF13">
    <property type="entry name" value="F-BOX PROTEIN CPR30-LIKE"/>
    <property type="match status" value="1"/>
</dbReference>
<gene>
    <name evidence="3" type="primary">LOC113735502</name>
</gene>
<dbReference type="InterPro" id="IPR001810">
    <property type="entry name" value="F-box_dom"/>
</dbReference>
<reference evidence="3" key="2">
    <citation type="submission" date="2025-08" db="UniProtKB">
        <authorList>
            <consortium name="RefSeq"/>
        </authorList>
    </citation>
    <scope>IDENTIFICATION</scope>
    <source>
        <tissue evidence="3">Leaves</tissue>
    </source>
</reference>
<evidence type="ECO:0000313" key="3">
    <source>
        <dbReference type="RefSeq" id="XP_027118304.1"/>
    </source>
</evidence>
<protein>
    <submittedName>
        <fullName evidence="3">F-box/kelch-repeat protein At3g23880-like</fullName>
    </submittedName>
</protein>
<reference evidence="2" key="1">
    <citation type="journal article" date="2025" name="Foods">
        <title>Unveiling the Microbial Signatures of Arabica Coffee Cherries: Insights into Ripeness Specific Diversity, Functional Traits, and Implications for Quality and Safety.</title>
        <authorList>
            <consortium name="RefSeq"/>
            <person name="Tenea G.N."/>
            <person name="Cifuentes V."/>
            <person name="Reyes P."/>
            <person name="Cevallos-Vallejos M."/>
        </authorList>
    </citation>
    <scope>NUCLEOTIDE SEQUENCE [LARGE SCALE GENOMIC DNA]</scope>
</reference>